<dbReference type="AlphaFoldDB" id="R7Q6E2"/>
<evidence type="ECO:0000313" key="2">
    <source>
        <dbReference type="Proteomes" id="UP000012073"/>
    </source>
</evidence>
<dbReference type="EMBL" id="HG001650">
    <property type="protein sequence ID" value="CDF33584.1"/>
    <property type="molecule type" value="Genomic_DNA"/>
</dbReference>
<gene>
    <name evidence="1" type="ORF">CHC_T00002307001</name>
</gene>
<evidence type="ECO:0000313" key="1">
    <source>
        <dbReference type="EMBL" id="CDF33584.1"/>
    </source>
</evidence>
<protein>
    <submittedName>
        <fullName evidence="1">Uncharacterized protein</fullName>
    </submittedName>
</protein>
<keyword evidence="2" id="KW-1185">Reference proteome</keyword>
<dbReference type="Gramene" id="CDF33584">
    <property type="protein sequence ID" value="CDF33584"/>
    <property type="gene ID" value="CHC_T00002307001"/>
</dbReference>
<reference evidence="2" key="1">
    <citation type="journal article" date="2013" name="Proc. Natl. Acad. Sci. U.S.A.">
        <title>Genome structure and metabolic features in the red seaweed Chondrus crispus shed light on evolution of the Archaeplastida.</title>
        <authorList>
            <person name="Collen J."/>
            <person name="Porcel B."/>
            <person name="Carre W."/>
            <person name="Ball S.G."/>
            <person name="Chaparro C."/>
            <person name="Tonon T."/>
            <person name="Barbeyron T."/>
            <person name="Michel G."/>
            <person name="Noel B."/>
            <person name="Valentin K."/>
            <person name="Elias M."/>
            <person name="Artiguenave F."/>
            <person name="Arun A."/>
            <person name="Aury J.M."/>
            <person name="Barbosa-Neto J.F."/>
            <person name="Bothwell J.H."/>
            <person name="Bouget F.Y."/>
            <person name="Brillet L."/>
            <person name="Cabello-Hurtado F."/>
            <person name="Capella-Gutierrez S."/>
            <person name="Charrier B."/>
            <person name="Cladiere L."/>
            <person name="Cock J.M."/>
            <person name="Coelho S.M."/>
            <person name="Colleoni C."/>
            <person name="Czjzek M."/>
            <person name="Da Silva C."/>
            <person name="Delage L."/>
            <person name="Denoeud F."/>
            <person name="Deschamps P."/>
            <person name="Dittami S.M."/>
            <person name="Gabaldon T."/>
            <person name="Gachon C.M."/>
            <person name="Groisillier A."/>
            <person name="Herve C."/>
            <person name="Jabbari K."/>
            <person name="Katinka M."/>
            <person name="Kloareg B."/>
            <person name="Kowalczyk N."/>
            <person name="Labadie K."/>
            <person name="Leblanc C."/>
            <person name="Lopez P.J."/>
            <person name="McLachlan D.H."/>
            <person name="Meslet-Cladiere L."/>
            <person name="Moustafa A."/>
            <person name="Nehr Z."/>
            <person name="Nyvall Collen P."/>
            <person name="Panaud O."/>
            <person name="Partensky F."/>
            <person name="Poulain J."/>
            <person name="Rensing S.A."/>
            <person name="Rousvoal S."/>
            <person name="Samson G."/>
            <person name="Symeonidi A."/>
            <person name="Weissenbach J."/>
            <person name="Zambounis A."/>
            <person name="Wincker P."/>
            <person name="Boyen C."/>
        </authorList>
    </citation>
    <scope>NUCLEOTIDE SEQUENCE [LARGE SCALE GENOMIC DNA]</scope>
    <source>
        <strain evidence="2">cv. Stackhouse</strain>
    </source>
</reference>
<sequence length="65" mass="7116">MLLSCEQPDAKAGDTVKLLPNSCRLCRTSISKDNLNPLYFAGAFNCAIYLRQHVPHPGREGPSTV</sequence>
<organism evidence="1 2">
    <name type="scientific">Chondrus crispus</name>
    <name type="common">Carrageen Irish moss</name>
    <name type="synonym">Polymorpha crispa</name>
    <dbReference type="NCBI Taxonomy" id="2769"/>
    <lineage>
        <taxon>Eukaryota</taxon>
        <taxon>Rhodophyta</taxon>
        <taxon>Florideophyceae</taxon>
        <taxon>Rhodymeniophycidae</taxon>
        <taxon>Gigartinales</taxon>
        <taxon>Gigartinaceae</taxon>
        <taxon>Chondrus</taxon>
    </lineage>
</organism>
<dbReference type="Proteomes" id="UP000012073">
    <property type="component" value="Unassembled WGS sequence"/>
</dbReference>
<dbReference type="KEGG" id="ccp:CHC_T00002307001"/>
<proteinExistence type="predicted"/>
<dbReference type="GeneID" id="17321111"/>
<dbReference type="RefSeq" id="XP_005713387.1">
    <property type="nucleotide sequence ID" value="XM_005713330.1"/>
</dbReference>
<accession>R7Q6E2</accession>
<name>R7Q6E2_CHOCR</name>